<evidence type="ECO:0008006" key="3">
    <source>
        <dbReference type="Google" id="ProtNLM"/>
    </source>
</evidence>
<evidence type="ECO:0000313" key="1">
    <source>
        <dbReference type="EMBL" id="CAI0551642.1"/>
    </source>
</evidence>
<organism evidence="1 2">
    <name type="scientific">Linum tenue</name>
    <dbReference type="NCBI Taxonomy" id="586396"/>
    <lineage>
        <taxon>Eukaryota</taxon>
        <taxon>Viridiplantae</taxon>
        <taxon>Streptophyta</taxon>
        <taxon>Embryophyta</taxon>
        <taxon>Tracheophyta</taxon>
        <taxon>Spermatophyta</taxon>
        <taxon>Magnoliopsida</taxon>
        <taxon>eudicotyledons</taxon>
        <taxon>Gunneridae</taxon>
        <taxon>Pentapetalae</taxon>
        <taxon>rosids</taxon>
        <taxon>fabids</taxon>
        <taxon>Malpighiales</taxon>
        <taxon>Linaceae</taxon>
        <taxon>Linum</taxon>
    </lineage>
</organism>
<gene>
    <name evidence="1" type="ORF">LITE_LOCUS46068</name>
</gene>
<keyword evidence="2" id="KW-1185">Reference proteome</keyword>
<accession>A0AAV0R1Q8</accession>
<dbReference type="EMBL" id="CAMGYJ010000010">
    <property type="protein sequence ID" value="CAI0551642.1"/>
    <property type="molecule type" value="Genomic_DNA"/>
</dbReference>
<evidence type="ECO:0000313" key="2">
    <source>
        <dbReference type="Proteomes" id="UP001154282"/>
    </source>
</evidence>
<sequence length="64" mass="7199">MELRRVTGSAALHHGLYHMTNIGVPSSPKPIIATTTAKAFDLWHYRLGHVSHFKIPQLKTFCKS</sequence>
<reference evidence="1" key="1">
    <citation type="submission" date="2022-08" db="EMBL/GenBank/DDBJ databases">
        <authorList>
            <person name="Gutierrez-Valencia J."/>
        </authorList>
    </citation>
    <scope>NUCLEOTIDE SEQUENCE</scope>
</reference>
<dbReference type="AlphaFoldDB" id="A0AAV0R1Q8"/>
<comment type="caution">
    <text evidence="1">The sequence shown here is derived from an EMBL/GenBank/DDBJ whole genome shotgun (WGS) entry which is preliminary data.</text>
</comment>
<feature type="non-terminal residue" evidence="1">
    <location>
        <position position="64"/>
    </location>
</feature>
<name>A0AAV0R1Q8_9ROSI</name>
<protein>
    <recommendedName>
        <fullName evidence="3">GAG-pre-integrase domain-containing protein</fullName>
    </recommendedName>
</protein>
<proteinExistence type="predicted"/>
<dbReference type="Proteomes" id="UP001154282">
    <property type="component" value="Unassembled WGS sequence"/>
</dbReference>